<dbReference type="GO" id="GO:0006270">
    <property type="term" value="P:DNA replication initiation"/>
    <property type="evidence" value="ECO:0007669"/>
    <property type="project" value="InterPro"/>
</dbReference>
<protein>
    <submittedName>
        <fullName evidence="2">DnaA protein helix-turn-helix</fullName>
    </submittedName>
</protein>
<evidence type="ECO:0000313" key="3">
    <source>
        <dbReference type="Proteomes" id="UP000199236"/>
    </source>
</evidence>
<dbReference type="InterPro" id="IPR010921">
    <property type="entry name" value="Trp_repressor/repl_initiator"/>
</dbReference>
<proteinExistence type="predicted"/>
<feature type="domain" description="Chromosomal replication initiator DnaA C-terminal" evidence="1">
    <location>
        <begin position="33"/>
        <end position="102"/>
    </location>
</feature>
<gene>
    <name evidence="2" type="ORF">SAMN04488056_101315</name>
</gene>
<dbReference type="SUPFAM" id="SSF48295">
    <property type="entry name" value="TrpR-like"/>
    <property type="match status" value="1"/>
</dbReference>
<organism evidence="2 3">
    <name type="scientific">Cohaesibacter marisflavi</name>
    <dbReference type="NCBI Taxonomy" id="655353"/>
    <lineage>
        <taxon>Bacteria</taxon>
        <taxon>Pseudomonadati</taxon>
        <taxon>Pseudomonadota</taxon>
        <taxon>Alphaproteobacteria</taxon>
        <taxon>Hyphomicrobiales</taxon>
        <taxon>Cohaesibacteraceae</taxon>
    </lineage>
</organism>
<dbReference type="EMBL" id="FOVR01000001">
    <property type="protein sequence ID" value="SFN56467.1"/>
    <property type="molecule type" value="Genomic_DNA"/>
</dbReference>
<evidence type="ECO:0000259" key="1">
    <source>
        <dbReference type="SMART" id="SM00760"/>
    </source>
</evidence>
<dbReference type="GO" id="GO:0006275">
    <property type="term" value="P:regulation of DNA replication"/>
    <property type="evidence" value="ECO:0007669"/>
    <property type="project" value="InterPro"/>
</dbReference>
<reference evidence="2 3" key="1">
    <citation type="submission" date="2016-10" db="EMBL/GenBank/DDBJ databases">
        <authorList>
            <person name="de Groot N.N."/>
        </authorList>
    </citation>
    <scope>NUCLEOTIDE SEQUENCE [LARGE SCALE GENOMIC DNA]</scope>
    <source>
        <strain evidence="2 3">CGMCC 1.9157</strain>
    </source>
</reference>
<dbReference type="SMART" id="SM00760">
    <property type="entry name" value="Bac_DnaA_C"/>
    <property type="match status" value="1"/>
</dbReference>
<dbReference type="Proteomes" id="UP000199236">
    <property type="component" value="Unassembled WGS sequence"/>
</dbReference>
<sequence length="137" mass="15437">METALNIESLAANASPWLGNPMVSGEAQNGVHALALVDELVSRTYRLPRSALHAGTRCRKSVAFARQVAMYLCHVCLSYPLKDIASYYERDRTTVAYACRVVEDRREEEETELLINSLESALETMMLVTPLTRMREK</sequence>
<dbReference type="OrthoDB" id="8480222at2"/>
<dbReference type="InterPro" id="IPR013159">
    <property type="entry name" value="DnaA_C"/>
</dbReference>
<name>A0A1I5A271_9HYPH</name>
<keyword evidence="3" id="KW-1185">Reference proteome</keyword>
<dbReference type="GO" id="GO:0043565">
    <property type="term" value="F:sequence-specific DNA binding"/>
    <property type="evidence" value="ECO:0007669"/>
    <property type="project" value="InterPro"/>
</dbReference>
<dbReference type="CDD" id="cd06571">
    <property type="entry name" value="Bac_DnaA_C"/>
    <property type="match status" value="1"/>
</dbReference>
<evidence type="ECO:0000313" key="2">
    <source>
        <dbReference type="EMBL" id="SFN56467.1"/>
    </source>
</evidence>
<dbReference type="RefSeq" id="WP_090068156.1">
    <property type="nucleotide sequence ID" value="NZ_FOVR01000001.1"/>
</dbReference>
<dbReference type="AlphaFoldDB" id="A0A1I5A271"/>
<dbReference type="Pfam" id="PF08299">
    <property type="entry name" value="Bac_DnaA_C"/>
    <property type="match status" value="1"/>
</dbReference>
<dbReference type="STRING" id="655353.SAMN04488056_101315"/>
<dbReference type="GO" id="GO:0005524">
    <property type="term" value="F:ATP binding"/>
    <property type="evidence" value="ECO:0007669"/>
    <property type="project" value="InterPro"/>
</dbReference>
<accession>A0A1I5A271</accession>
<dbReference type="Gene3D" id="1.10.1750.10">
    <property type="match status" value="1"/>
</dbReference>